<proteinExistence type="predicted"/>
<name>A0AA35RCS7_GEOBA</name>
<evidence type="ECO:0000313" key="1">
    <source>
        <dbReference type="EMBL" id="CAI8008328.1"/>
    </source>
</evidence>
<evidence type="ECO:0000313" key="2">
    <source>
        <dbReference type="Proteomes" id="UP001174909"/>
    </source>
</evidence>
<gene>
    <name evidence="1" type="ORF">GBAR_LOCUS5719</name>
</gene>
<dbReference type="AlphaFoldDB" id="A0AA35RCS7"/>
<protein>
    <submittedName>
        <fullName evidence="1">Uncharacterized protein</fullName>
    </submittedName>
</protein>
<organism evidence="1 2">
    <name type="scientific">Geodia barretti</name>
    <name type="common">Barrett's horny sponge</name>
    <dbReference type="NCBI Taxonomy" id="519541"/>
    <lineage>
        <taxon>Eukaryota</taxon>
        <taxon>Metazoa</taxon>
        <taxon>Porifera</taxon>
        <taxon>Demospongiae</taxon>
        <taxon>Heteroscleromorpha</taxon>
        <taxon>Tetractinellida</taxon>
        <taxon>Astrophorina</taxon>
        <taxon>Geodiidae</taxon>
        <taxon>Geodia</taxon>
    </lineage>
</organism>
<dbReference type="EMBL" id="CASHTH010000834">
    <property type="protein sequence ID" value="CAI8008328.1"/>
    <property type="molecule type" value="Genomic_DNA"/>
</dbReference>
<keyword evidence="2" id="KW-1185">Reference proteome</keyword>
<reference evidence="1" key="1">
    <citation type="submission" date="2023-03" db="EMBL/GenBank/DDBJ databases">
        <authorList>
            <person name="Steffen K."/>
            <person name="Cardenas P."/>
        </authorList>
    </citation>
    <scope>NUCLEOTIDE SEQUENCE</scope>
</reference>
<accession>A0AA35RCS7</accession>
<dbReference type="Proteomes" id="UP001174909">
    <property type="component" value="Unassembled WGS sequence"/>
</dbReference>
<comment type="caution">
    <text evidence="1">The sequence shown here is derived from an EMBL/GenBank/DDBJ whole genome shotgun (WGS) entry which is preliminary data.</text>
</comment>
<sequence>MRESIHALRCDFLFLQDTQSEWTRSSVGRGTETPGIDIVVLRGDIILSRYRECVEDTRSQSSHNGLCIIHLTHQHSLSTTSSSV</sequence>